<proteinExistence type="predicted"/>
<dbReference type="EMBL" id="CAXHTA020000012">
    <property type="protein sequence ID" value="CAL5225352.1"/>
    <property type="molecule type" value="Genomic_DNA"/>
</dbReference>
<sequence length="137" mass="15954">MSLSLQARQLSLYGPCSRDLEGATELNQERFLAFNSWYHGSCHWTYKNSTSWTSWEKGRKQWMAYCDRLCEMHPEFRCTDGSTNYSFVSPTSMDSRAVKRHEFCSCFERTVEDGSNPVIYEPDAKEKQPCITEGHIK</sequence>
<dbReference type="Proteomes" id="UP001497392">
    <property type="component" value="Unassembled WGS sequence"/>
</dbReference>
<evidence type="ECO:0000313" key="2">
    <source>
        <dbReference type="Proteomes" id="UP001497392"/>
    </source>
</evidence>
<organism evidence="1 2">
    <name type="scientific">Coccomyxa viridis</name>
    <dbReference type="NCBI Taxonomy" id="1274662"/>
    <lineage>
        <taxon>Eukaryota</taxon>
        <taxon>Viridiplantae</taxon>
        <taxon>Chlorophyta</taxon>
        <taxon>core chlorophytes</taxon>
        <taxon>Trebouxiophyceae</taxon>
        <taxon>Trebouxiophyceae incertae sedis</taxon>
        <taxon>Coccomyxaceae</taxon>
        <taxon>Coccomyxa</taxon>
    </lineage>
</organism>
<comment type="caution">
    <text evidence="1">The sequence shown here is derived from an EMBL/GenBank/DDBJ whole genome shotgun (WGS) entry which is preliminary data.</text>
</comment>
<protein>
    <submittedName>
        <fullName evidence="1">G8155 protein</fullName>
    </submittedName>
</protein>
<reference evidence="1 2" key="1">
    <citation type="submission" date="2024-06" db="EMBL/GenBank/DDBJ databases">
        <authorList>
            <person name="Kraege A."/>
            <person name="Thomma B."/>
        </authorList>
    </citation>
    <scope>NUCLEOTIDE SEQUENCE [LARGE SCALE GENOMIC DNA]</scope>
</reference>
<gene>
    <name evidence="1" type="primary">g8155</name>
    <name evidence="1" type="ORF">VP750_LOCUS7011</name>
</gene>
<name>A0ABP1G445_9CHLO</name>
<evidence type="ECO:0000313" key="1">
    <source>
        <dbReference type="EMBL" id="CAL5225352.1"/>
    </source>
</evidence>
<accession>A0ABP1G445</accession>
<keyword evidence="2" id="KW-1185">Reference proteome</keyword>